<name>A0ABT9QIK5_9ACTN</name>
<feature type="transmembrane region" description="Helical" evidence="5">
    <location>
        <begin position="303"/>
        <end position="324"/>
    </location>
</feature>
<feature type="domain" description="Major facilitator superfamily (MFS) profile" evidence="6">
    <location>
        <begin position="23"/>
        <end position="417"/>
    </location>
</feature>
<evidence type="ECO:0000259" key="6">
    <source>
        <dbReference type="PROSITE" id="PS50850"/>
    </source>
</evidence>
<sequence length="417" mass="42795">MPTHTDQVPETPRRRPPLGPEHRWVILGVGVAAQASFSAMFSGIPVTAITMRADYGLSTGELGLVLGCTALGVAASDIVWGLLTDRFGDRRILLTGLISTGALLVLMSLAVVPTGDGRPPMPLLAAGLLLAGVLGGSVNGSSGRAVMTWFREGQRGLAMSIRQTAIPVGGAVGVALLPWLAASHGFRPVYAVLAAFCLVTAVATWKWLHEPDDAPQGGGGTAGEPVRERSPLRSREVWRLALASALLSVPQMAVLTFAAIFLHDAEHAGAVAGPLVVLVGQLGGGAARVWSGRYTDRHGNRRGYFRTVGALSGVVIACAAGLTLAGAPVLLTASALAAGGVLANAWHGVAYTEIATMAGARRAGAALGLEGTTLFTVGFVVPLAIPVLLEQSSWSVVWAVAALAPLLGVPLAPGRRP</sequence>
<dbReference type="InterPro" id="IPR036259">
    <property type="entry name" value="MFS_trans_sf"/>
</dbReference>
<evidence type="ECO:0000256" key="4">
    <source>
        <dbReference type="ARBA" id="ARBA00023136"/>
    </source>
</evidence>
<evidence type="ECO:0000256" key="5">
    <source>
        <dbReference type="SAM" id="Phobius"/>
    </source>
</evidence>
<evidence type="ECO:0000256" key="2">
    <source>
        <dbReference type="ARBA" id="ARBA00022692"/>
    </source>
</evidence>
<proteinExistence type="predicted"/>
<comment type="subcellular location">
    <subcellularLocation>
        <location evidence="1">Cell membrane</location>
        <topology evidence="1">Multi-pass membrane protein</topology>
    </subcellularLocation>
</comment>
<evidence type="ECO:0000256" key="3">
    <source>
        <dbReference type="ARBA" id="ARBA00022989"/>
    </source>
</evidence>
<keyword evidence="3 5" id="KW-1133">Transmembrane helix</keyword>
<evidence type="ECO:0000313" key="8">
    <source>
        <dbReference type="Proteomes" id="UP001225356"/>
    </source>
</evidence>
<keyword evidence="4 5" id="KW-0472">Membrane</keyword>
<gene>
    <name evidence="7" type="ORF">J2853_005789</name>
</gene>
<feature type="transmembrane region" description="Helical" evidence="5">
    <location>
        <begin position="268"/>
        <end position="291"/>
    </location>
</feature>
<dbReference type="Proteomes" id="UP001225356">
    <property type="component" value="Unassembled WGS sequence"/>
</dbReference>
<feature type="transmembrane region" description="Helical" evidence="5">
    <location>
        <begin position="363"/>
        <end position="389"/>
    </location>
</feature>
<dbReference type="PROSITE" id="PS50850">
    <property type="entry name" value="MFS"/>
    <property type="match status" value="1"/>
</dbReference>
<dbReference type="RefSeq" id="WP_307563171.1">
    <property type="nucleotide sequence ID" value="NZ_JAUSQU010000001.1"/>
</dbReference>
<dbReference type="Gene3D" id="1.20.1250.20">
    <property type="entry name" value="MFS general substrate transporter like domains"/>
    <property type="match status" value="2"/>
</dbReference>
<dbReference type="SUPFAM" id="SSF103473">
    <property type="entry name" value="MFS general substrate transporter"/>
    <property type="match status" value="1"/>
</dbReference>
<dbReference type="PANTHER" id="PTHR23527">
    <property type="entry name" value="BLL3282 PROTEIN"/>
    <property type="match status" value="1"/>
</dbReference>
<dbReference type="EMBL" id="JAUSQU010000001">
    <property type="protein sequence ID" value="MDP9846578.1"/>
    <property type="molecule type" value="Genomic_DNA"/>
</dbReference>
<evidence type="ECO:0000256" key="1">
    <source>
        <dbReference type="ARBA" id="ARBA00004651"/>
    </source>
</evidence>
<accession>A0ABT9QIK5</accession>
<keyword evidence="2 5" id="KW-0812">Transmembrane</keyword>
<comment type="caution">
    <text evidence="7">The sequence shown here is derived from an EMBL/GenBank/DDBJ whole genome shotgun (WGS) entry which is preliminary data.</text>
</comment>
<feature type="transmembrane region" description="Helical" evidence="5">
    <location>
        <begin position="330"/>
        <end position="351"/>
    </location>
</feature>
<feature type="transmembrane region" description="Helical" evidence="5">
    <location>
        <begin position="123"/>
        <end position="143"/>
    </location>
</feature>
<reference evidence="7 8" key="1">
    <citation type="submission" date="2023-07" db="EMBL/GenBank/DDBJ databases">
        <title>Sequencing the genomes of 1000 actinobacteria strains.</title>
        <authorList>
            <person name="Klenk H.-P."/>
        </authorList>
    </citation>
    <scope>NUCLEOTIDE SEQUENCE [LARGE SCALE GENOMIC DNA]</scope>
    <source>
        <strain evidence="7 8">DSM 46740</strain>
    </source>
</reference>
<evidence type="ECO:0000313" key="7">
    <source>
        <dbReference type="EMBL" id="MDP9846578.1"/>
    </source>
</evidence>
<dbReference type="InterPro" id="IPR052952">
    <property type="entry name" value="MFS-Transporter"/>
</dbReference>
<organism evidence="7 8">
    <name type="scientific">Streptosporangium lutulentum</name>
    <dbReference type="NCBI Taxonomy" id="1461250"/>
    <lineage>
        <taxon>Bacteria</taxon>
        <taxon>Bacillati</taxon>
        <taxon>Actinomycetota</taxon>
        <taxon>Actinomycetes</taxon>
        <taxon>Streptosporangiales</taxon>
        <taxon>Streptosporangiaceae</taxon>
        <taxon>Streptosporangium</taxon>
    </lineage>
</organism>
<dbReference type="Pfam" id="PF07690">
    <property type="entry name" value="MFS_1"/>
    <property type="match status" value="1"/>
</dbReference>
<feature type="transmembrane region" description="Helical" evidence="5">
    <location>
        <begin position="92"/>
        <end position="111"/>
    </location>
</feature>
<keyword evidence="8" id="KW-1185">Reference proteome</keyword>
<protein>
    <submittedName>
        <fullName evidence="7">Sugar phosphate permease</fullName>
    </submittedName>
</protein>
<feature type="transmembrane region" description="Helical" evidence="5">
    <location>
        <begin position="237"/>
        <end position="262"/>
    </location>
</feature>
<feature type="transmembrane region" description="Helical" evidence="5">
    <location>
        <begin position="395"/>
        <end position="412"/>
    </location>
</feature>
<dbReference type="InterPro" id="IPR011701">
    <property type="entry name" value="MFS"/>
</dbReference>
<dbReference type="InterPro" id="IPR020846">
    <property type="entry name" value="MFS_dom"/>
</dbReference>
<feature type="transmembrane region" description="Helical" evidence="5">
    <location>
        <begin position="24"/>
        <end position="44"/>
    </location>
</feature>
<dbReference type="PANTHER" id="PTHR23527:SF1">
    <property type="entry name" value="BLL3282 PROTEIN"/>
    <property type="match status" value="1"/>
</dbReference>
<feature type="transmembrane region" description="Helical" evidence="5">
    <location>
        <begin position="188"/>
        <end position="208"/>
    </location>
</feature>
<feature type="transmembrane region" description="Helical" evidence="5">
    <location>
        <begin position="164"/>
        <end position="182"/>
    </location>
</feature>
<feature type="transmembrane region" description="Helical" evidence="5">
    <location>
        <begin position="64"/>
        <end position="83"/>
    </location>
</feature>